<reference evidence="6" key="1">
    <citation type="journal article" date="2013" name="Appl. Environ. Microbiol.">
        <title>Development of a DNA Microarray Method for Detection and Identification of All 15 Distinct O-Antigen Forms of Legionella pneumophila.</title>
        <authorList>
            <person name="Cao B."/>
            <person name="Yao F."/>
            <person name="Liu X."/>
            <person name="Feng L."/>
            <person name="Wang L."/>
        </authorList>
    </citation>
    <scope>NUCLEOTIDE SEQUENCE</scope>
    <source>
        <strain evidence="6">O7</strain>
    </source>
</reference>
<organism evidence="6">
    <name type="scientific">Legionella pneumophila</name>
    <dbReference type="NCBI Taxonomy" id="446"/>
    <lineage>
        <taxon>Bacteria</taxon>
        <taxon>Pseudomonadati</taxon>
        <taxon>Pseudomonadota</taxon>
        <taxon>Gammaproteobacteria</taxon>
        <taxon>Legionellales</taxon>
        <taxon>Legionellaceae</taxon>
        <taxon>Legionella</taxon>
    </lineage>
</organism>
<evidence type="ECO:0000313" key="6">
    <source>
        <dbReference type="EMBL" id="AGU99425.1"/>
    </source>
</evidence>
<dbReference type="InterPro" id="IPR027417">
    <property type="entry name" value="P-loop_NTPase"/>
</dbReference>
<comment type="similarity">
    <text evidence="1">Belongs to the ABC transporter superfamily.</text>
</comment>
<protein>
    <submittedName>
        <fullName evidence="6">WZT</fullName>
    </submittedName>
</protein>
<dbReference type="GO" id="GO:0016887">
    <property type="term" value="F:ATP hydrolysis activity"/>
    <property type="evidence" value="ECO:0007669"/>
    <property type="project" value="InterPro"/>
</dbReference>
<evidence type="ECO:0000256" key="1">
    <source>
        <dbReference type="ARBA" id="ARBA00005417"/>
    </source>
</evidence>
<proteinExistence type="inferred from homology"/>
<sequence length="474" mass="53850">MSWSIHIENLCKQYQIGNTNTTAAELINKKLKQIFLFSELRKRNKLPANKETSSSIAQEGRTVIDPSQLSADYPNHFWALKDINLEIEAGERLGIIGQNGCGKSTLLKILSRIVTPTKGFFRFRGRLISLLEIGTGFHGELTGRENIFLNGTIMGMKIHEIKNRLHQIIEFSELGSMIDTPVKRYSSGMYIRLAFAVAAHLESEILIIDEVLAVGDAEFQRKCTEKMLGLANQGRTLIFVSHDMDAVNRICNRAIRMSHGRIIGDSKLNANSVSKSSVIDITRDYLRSGAKYKSEQVWPSHSPMRFLNCVELNCVRLLDSESKVRANYDLNETIIIEVDFTIIKKDYPFNLHLYLKDGSGRVILVSMDNHAWLSQKPRPLGNYIERCKLYSPLLNSGDYHIDIEFWPGKVLENRLVVNSVVSFEVKDSSVSDGVRGNWTNEWPNSLIRPQLHWSVSINNKSCHVLKEDELIVEK</sequence>
<evidence type="ECO:0000259" key="5">
    <source>
        <dbReference type="PROSITE" id="PS50893"/>
    </source>
</evidence>
<evidence type="ECO:0000256" key="4">
    <source>
        <dbReference type="ARBA" id="ARBA00022840"/>
    </source>
</evidence>
<keyword evidence="4" id="KW-0067">ATP-binding</keyword>
<name>T2ATC7_LEGPN</name>
<keyword evidence="2" id="KW-0813">Transport</keyword>
<dbReference type="PANTHER" id="PTHR46743">
    <property type="entry name" value="TEICHOIC ACIDS EXPORT ATP-BINDING PROTEIN TAGH"/>
    <property type="match status" value="1"/>
</dbReference>
<dbReference type="RefSeq" id="WP_027268355.1">
    <property type="nucleotide sequence ID" value="NZ_LAXX01000001.1"/>
</dbReference>
<keyword evidence="3" id="KW-0547">Nucleotide-binding</keyword>
<dbReference type="InterPro" id="IPR003593">
    <property type="entry name" value="AAA+_ATPase"/>
</dbReference>
<accession>T2ATC7</accession>
<evidence type="ECO:0000256" key="2">
    <source>
        <dbReference type="ARBA" id="ARBA00022448"/>
    </source>
</evidence>
<feature type="domain" description="ABC transporter" evidence="5">
    <location>
        <begin position="64"/>
        <end position="284"/>
    </location>
</feature>
<dbReference type="PANTHER" id="PTHR46743:SF2">
    <property type="entry name" value="TEICHOIC ACIDS EXPORT ATP-BINDING PROTEIN TAGH"/>
    <property type="match status" value="1"/>
</dbReference>
<dbReference type="SUPFAM" id="SSF52540">
    <property type="entry name" value="P-loop containing nucleoside triphosphate hydrolases"/>
    <property type="match status" value="1"/>
</dbReference>
<dbReference type="PROSITE" id="PS50893">
    <property type="entry name" value="ABC_TRANSPORTER_2"/>
    <property type="match status" value="1"/>
</dbReference>
<dbReference type="GO" id="GO:0016020">
    <property type="term" value="C:membrane"/>
    <property type="evidence" value="ECO:0007669"/>
    <property type="project" value="InterPro"/>
</dbReference>
<dbReference type="PROSITE" id="PS50007">
    <property type="entry name" value="PIPLC_X_DOMAIN"/>
    <property type="match status" value="1"/>
</dbReference>
<evidence type="ECO:0000256" key="3">
    <source>
        <dbReference type="ARBA" id="ARBA00022741"/>
    </source>
</evidence>
<dbReference type="EMBL" id="KF536987">
    <property type="protein sequence ID" value="AGU99425.1"/>
    <property type="molecule type" value="Genomic_DNA"/>
</dbReference>
<dbReference type="CDD" id="cd03220">
    <property type="entry name" value="ABC_KpsT_Wzt"/>
    <property type="match status" value="1"/>
</dbReference>
<dbReference type="AlphaFoldDB" id="T2ATC7"/>
<dbReference type="InterPro" id="IPR015860">
    <property type="entry name" value="ABC_transpr_TagH-like"/>
</dbReference>
<dbReference type="InterPro" id="IPR003439">
    <property type="entry name" value="ABC_transporter-like_ATP-bd"/>
</dbReference>
<dbReference type="Gene3D" id="3.40.50.300">
    <property type="entry name" value="P-loop containing nucleotide triphosphate hydrolases"/>
    <property type="match status" value="1"/>
</dbReference>
<dbReference type="GO" id="GO:0005524">
    <property type="term" value="F:ATP binding"/>
    <property type="evidence" value="ECO:0007669"/>
    <property type="project" value="UniProtKB-KW"/>
</dbReference>
<dbReference type="InterPro" id="IPR050683">
    <property type="entry name" value="Bact_Polysacc_Export_ATP-bd"/>
</dbReference>
<gene>
    <name evidence="6" type="primary">wzt</name>
</gene>
<dbReference type="GO" id="GO:0140359">
    <property type="term" value="F:ABC-type transporter activity"/>
    <property type="evidence" value="ECO:0007669"/>
    <property type="project" value="InterPro"/>
</dbReference>
<dbReference type="Pfam" id="PF00005">
    <property type="entry name" value="ABC_tran"/>
    <property type="match status" value="1"/>
</dbReference>
<dbReference type="SMART" id="SM00382">
    <property type="entry name" value="AAA"/>
    <property type="match status" value="1"/>
</dbReference>